<accession>A0AA38LBG2</accession>
<dbReference type="Pfam" id="PF25333">
    <property type="entry name" value="DUF2921_N"/>
    <property type="match status" value="1"/>
</dbReference>
<evidence type="ECO:0000313" key="3">
    <source>
        <dbReference type="Proteomes" id="UP000824469"/>
    </source>
</evidence>
<reference evidence="2 3" key="1">
    <citation type="journal article" date="2021" name="Nat. Plants">
        <title>The Taxus genome provides insights into paclitaxel biosynthesis.</title>
        <authorList>
            <person name="Xiong X."/>
            <person name="Gou J."/>
            <person name="Liao Q."/>
            <person name="Li Y."/>
            <person name="Zhou Q."/>
            <person name="Bi G."/>
            <person name="Li C."/>
            <person name="Du R."/>
            <person name="Wang X."/>
            <person name="Sun T."/>
            <person name="Guo L."/>
            <person name="Liang H."/>
            <person name="Lu P."/>
            <person name="Wu Y."/>
            <person name="Zhang Z."/>
            <person name="Ro D.K."/>
            <person name="Shang Y."/>
            <person name="Huang S."/>
            <person name="Yan J."/>
        </authorList>
    </citation>
    <scope>NUCLEOTIDE SEQUENCE [LARGE SCALE GENOMIC DNA]</scope>
    <source>
        <strain evidence="2">Ta-2019</strain>
    </source>
</reference>
<dbReference type="InterPro" id="IPR057425">
    <property type="entry name" value="DUF2921_N"/>
</dbReference>
<name>A0AA38LBG2_TAXCH</name>
<sequence>MFSNYSKYEWVKGSKSNPVDFCKTLSLDSTHFLSPSSQRNQGASMMRLRIIAMDKFLTPNCYGHIGEFNNRIAAQIEFPGDYSVDFSIFAEGVYDSTAGKLYLIGCKDVRSRSNIFNISSNVENGFDCQVQVQVKYLSFNTFVKPTVDISICSNRSRGDPLFFETMNFHTLKIIHEKLIPDIIFWIRFE</sequence>
<feature type="non-terminal residue" evidence="2">
    <location>
        <position position="189"/>
    </location>
</feature>
<dbReference type="EMBL" id="JAHRHJ020000004">
    <property type="protein sequence ID" value="KAH9319024.1"/>
    <property type="molecule type" value="Genomic_DNA"/>
</dbReference>
<feature type="domain" description="DUF2921" evidence="1">
    <location>
        <begin position="86"/>
        <end position="166"/>
    </location>
</feature>
<evidence type="ECO:0000313" key="2">
    <source>
        <dbReference type="EMBL" id="KAH9319024.1"/>
    </source>
</evidence>
<organism evidence="2 3">
    <name type="scientific">Taxus chinensis</name>
    <name type="common">Chinese yew</name>
    <name type="synonym">Taxus wallichiana var. chinensis</name>
    <dbReference type="NCBI Taxonomy" id="29808"/>
    <lineage>
        <taxon>Eukaryota</taxon>
        <taxon>Viridiplantae</taxon>
        <taxon>Streptophyta</taxon>
        <taxon>Embryophyta</taxon>
        <taxon>Tracheophyta</taxon>
        <taxon>Spermatophyta</taxon>
        <taxon>Pinopsida</taxon>
        <taxon>Pinidae</taxon>
        <taxon>Conifers II</taxon>
        <taxon>Cupressales</taxon>
        <taxon>Taxaceae</taxon>
        <taxon>Taxus</taxon>
    </lineage>
</organism>
<evidence type="ECO:0000259" key="1">
    <source>
        <dbReference type="Pfam" id="PF25333"/>
    </source>
</evidence>
<dbReference type="PANTHER" id="PTHR33389">
    <property type="entry name" value="FAMILY PROTEIN, PUTATIVE (DUF2921)-RELATED"/>
    <property type="match status" value="1"/>
</dbReference>
<protein>
    <recommendedName>
        <fullName evidence="1">DUF2921 domain-containing protein</fullName>
    </recommendedName>
</protein>
<proteinExistence type="predicted"/>
<dbReference type="PANTHER" id="PTHR33389:SF4">
    <property type="entry name" value="PII, URIDYLYLTRANSFERASE (DUF2921)"/>
    <property type="match status" value="1"/>
</dbReference>
<dbReference type="Proteomes" id="UP000824469">
    <property type="component" value="Unassembled WGS sequence"/>
</dbReference>
<keyword evidence="3" id="KW-1185">Reference proteome</keyword>
<comment type="caution">
    <text evidence="2">The sequence shown here is derived from an EMBL/GenBank/DDBJ whole genome shotgun (WGS) entry which is preliminary data.</text>
</comment>
<dbReference type="AlphaFoldDB" id="A0AA38LBG2"/>
<gene>
    <name evidence="2" type="ORF">KI387_020793</name>
</gene>